<dbReference type="OrthoDB" id="2641051at2"/>
<evidence type="ECO:0000313" key="2">
    <source>
        <dbReference type="EMBL" id="THF74712.1"/>
    </source>
</evidence>
<comment type="caution">
    <text evidence="2">The sequence shown here is derived from an EMBL/GenBank/DDBJ whole genome shotgun (WGS) entry which is preliminary data.</text>
</comment>
<evidence type="ECO:0000313" key="3">
    <source>
        <dbReference type="Proteomes" id="UP000310636"/>
    </source>
</evidence>
<protein>
    <submittedName>
        <fullName evidence="2">Uncharacterized protein</fullName>
    </submittedName>
</protein>
<dbReference type="Proteomes" id="UP000310636">
    <property type="component" value="Unassembled WGS sequence"/>
</dbReference>
<evidence type="ECO:0000256" key="1">
    <source>
        <dbReference type="SAM" id="MobiDB-lite"/>
    </source>
</evidence>
<accession>A0A4S4BJ85</accession>
<reference evidence="2 3" key="1">
    <citation type="submission" date="2019-04" db="EMBL/GenBank/DDBJ databases">
        <title>Cohnella sp. nov. isolated from preserved vegetables.</title>
        <authorList>
            <person name="Lin S.-Y."/>
            <person name="Hung M.-H."/>
            <person name="Young C.-C."/>
        </authorList>
    </citation>
    <scope>NUCLEOTIDE SEQUENCE [LARGE SCALE GENOMIC DNA]</scope>
    <source>
        <strain evidence="2 3">CC-MHH1044</strain>
    </source>
</reference>
<keyword evidence="3" id="KW-1185">Reference proteome</keyword>
<dbReference type="AlphaFoldDB" id="A0A4S4BJ85"/>
<dbReference type="EMBL" id="SSOB01000038">
    <property type="protein sequence ID" value="THF74712.1"/>
    <property type="molecule type" value="Genomic_DNA"/>
</dbReference>
<organism evidence="2 3">
    <name type="scientific">Cohnella fermenti</name>
    <dbReference type="NCBI Taxonomy" id="2565925"/>
    <lineage>
        <taxon>Bacteria</taxon>
        <taxon>Bacillati</taxon>
        <taxon>Bacillota</taxon>
        <taxon>Bacilli</taxon>
        <taxon>Bacillales</taxon>
        <taxon>Paenibacillaceae</taxon>
        <taxon>Cohnella</taxon>
    </lineage>
</organism>
<name>A0A4S4BJ85_9BACL</name>
<dbReference type="RefSeq" id="WP_136372400.1">
    <property type="nucleotide sequence ID" value="NZ_SSOB01000038.1"/>
</dbReference>
<sequence>MVASHQFYCLFCERLKEIKQSAVVFKTGFYRTRHPLGCCRECQERSSRRPEDSREIPLSDTVSPSK</sequence>
<feature type="compositionally biased region" description="Basic and acidic residues" evidence="1">
    <location>
        <begin position="46"/>
        <end position="57"/>
    </location>
</feature>
<feature type="region of interest" description="Disordered" evidence="1">
    <location>
        <begin position="46"/>
        <end position="66"/>
    </location>
</feature>
<gene>
    <name evidence="2" type="ORF">E6C55_24175</name>
</gene>
<proteinExistence type="predicted"/>